<gene>
    <name evidence="3" type="ORF">J2Z17_005050</name>
</gene>
<dbReference type="Proteomes" id="UP000759443">
    <property type="component" value="Unassembled WGS sequence"/>
</dbReference>
<dbReference type="PANTHER" id="PTHR30469:SF15">
    <property type="entry name" value="HLYD FAMILY OF SECRETION PROTEINS"/>
    <property type="match status" value="1"/>
</dbReference>
<reference evidence="3 4" key="1">
    <citation type="submission" date="2021-03" db="EMBL/GenBank/DDBJ databases">
        <title>Genomic Encyclopedia of Type Strains, Phase IV (KMG-IV): sequencing the most valuable type-strain genomes for metagenomic binning, comparative biology and taxonomic classification.</title>
        <authorList>
            <person name="Goeker M."/>
        </authorList>
    </citation>
    <scope>NUCLEOTIDE SEQUENCE [LARGE SCALE GENOMIC DNA]</scope>
    <source>
        <strain evidence="3 4">DSM 21600</strain>
    </source>
</reference>
<evidence type="ECO:0000256" key="1">
    <source>
        <dbReference type="SAM" id="SignalP"/>
    </source>
</evidence>
<dbReference type="Pfam" id="PF25917">
    <property type="entry name" value="BSH_RND"/>
    <property type="match status" value="1"/>
</dbReference>
<dbReference type="SUPFAM" id="SSF111369">
    <property type="entry name" value="HlyD-like secretion proteins"/>
    <property type="match status" value="1"/>
</dbReference>
<feature type="chain" id="PRO_5046817442" evidence="1">
    <location>
        <begin position="24"/>
        <end position="305"/>
    </location>
</feature>
<feature type="domain" description="Multidrug resistance protein MdtA-like barrel-sandwich hybrid" evidence="2">
    <location>
        <begin position="49"/>
        <end position="202"/>
    </location>
</feature>
<dbReference type="Gene3D" id="1.10.287.470">
    <property type="entry name" value="Helix hairpin bin"/>
    <property type="match status" value="1"/>
</dbReference>
<proteinExistence type="predicted"/>
<dbReference type="Gene3D" id="2.40.50.100">
    <property type="match status" value="1"/>
</dbReference>
<organism evidence="3 4">
    <name type="scientific">Rhizobium halophytocola</name>
    <dbReference type="NCBI Taxonomy" id="735519"/>
    <lineage>
        <taxon>Bacteria</taxon>
        <taxon>Pseudomonadati</taxon>
        <taxon>Pseudomonadota</taxon>
        <taxon>Alphaproteobacteria</taxon>
        <taxon>Hyphomicrobiales</taxon>
        <taxon>Rhizobiaceae</taxon>
        <taxon>Rhizobium/Agrobacterium group</taxon>
        <taxon>Rhizobium</taxon>
    </lineage>
</organism>
<evidence type="ECO:0000313" key="3">
    <source>
        <dbReference type="EMBL" id="MBP1853587.1"/>
    </source>
</evidence>
<evidence type="ECO:0000313" key="4">
    <source>
        <dbReference type="Proteomes" id="UP000759443"/>
    </source>
</evidence>
<dbReference type="PANTHER" id="PTHR30469">
    <property type="entry name" value="MULTIDRUG RESISTANCE PROTEIN MDTA"/>
    <property type="match status" value="1"/>
</dbReference>
<protein>
    <submittedName>
        <fullName evidence="3">RND family efflux transporter MFP subunit</fullName>
    </submittedName>
</protein>
<dbReference type="InterPro" id="IPR058625">
    <property type="entry name" value="MdtA-like_BSH"/>
</dbReference>
<comment type="caution">
    <text evidence="3">The sequence shown here is derived from an EMBL/GenBank/DDBJ whole genome shotgun (WGS) entry which is preliminary data.</text>
</comment>
<accession>A0ABS4E6L3</accession>
<dbReference type="EMBL" id="JAGGJU010000021">
    <property type="protein sequence ID" value="MBP1853587.1"/>
    <property type="molecule type" value="Genomic_DNA"/>
</dbReference>
<evidence type="ECO:0000259" key="2">
    <source>
        <dbReference type="Pfam" id="PF25917"/>
    </source>
</evidence>
<name>A0ABS4E6L3_9HYPH</name>
<dbReference type="Gene3D" id="2.40.30.170">
    <property type="match status" value="1"/>
</dbReference>
<sequence>MFMRSYFPACLAVAVLAPNIAWAGVPFDLATSDTAALSAINCTIKPLHVVEVSSPVRGIAAKVFVRPGSQVKEGDPLIQLDTEMAEADLRLATGKAQADATLKAAIINRDGLAQKVARMAKAAAQNAVSTGDYEAAVLEQTLAGNAVLRETQQRDLAALEQARAQMLIDKSTIRSPVAGRVGEDVIDPGEAVDNNHVATIYVNQPLRIEAYVPAPALHGFLARKSVSAQIGEADGAPIPLTMDYVSPVADLASNTVSVFFTLNQASVLPGSKCLIFNSPPGGDAAAQTSAGLARRAVENPPADMP</sequence>
<feature type="signal peptide" evidence="1">
    <location>
        <begin position="1"/>
        <end position="23"/>
    </location>
</feature>
<keyword evidence="4" id="KW-1185">Reference proteome</keyword>
<keyword evidence="1" id="KW-0732">Signal</keyword>